<dbReference type="EMBL" id="CANL01000009">
    <property type="protein sequence ID" value="CCM63084.1"/>
    <property type="molecule type" value="Genomic_DNA"/>
</dbReference>
<accession>R4YXE6</accession>
<gene>
    <name evidence="5" type="ORF">BN381_170005</name>
</gene>
<evidence type="ECO:0000259" key="4">
    <source>
        <dbReference type="PROSITE" id="PS51118"/>
    </source>
</evidence>
<proteinExistence type="predicted"/>
<dbReference type="RefSeq" id="WP_012225192.1">
    <property type="nucleotide sequence ID" value="NZ_HG422565.1"/>
</dbReference>
<dbReference type="PANTHER" id="PTHR33204:SF37">
    <property type="entry name" value="HTH-TYPE TRANSCRIPTIONAL REGULATOR YODB"/>
    <property type="match status" value="1"/>
</dbReference>
<keyword evidence="6" id="KW-1185">Reference proteome</keyword>
<dbReference type="InterPro" id="IPR036388">
    <property type="entry name" value="WH-like_DNA-bd_sf"/>
</dbReference>
<evidence type="ECO:0000256" key="3">
    <source>
        <dbReference type="ARBA" id="ARBA00023163"/>
    </source>
</evidence>
<dbReference type="PROSITE" id="PS51118">
    <property type="entry name" value="HTH_HXLR"/>
    <property type="match status" value="1"/>
</dbReference>
<dbReference type="HOGENOM" id="CLU_111585_6_1_11"/>
<keyword evidence="3" id="KW-0804">Transcription</keyword>
<reference evidence="5 6" key="1">
    <citation type="journal article" date="2013" name="ISME J.">
        <title>Metabolic model for the filamentous 'Candidatus Microthrix parvicella' based on genomic and metagenomic analyses.</title>
        <authorList>
            <person name="Jon McIlroy S."/>
            <person name="Kristiansen R."/>
            <person name="Albertsen M."/>
            <person name="Michael Karst S."/>
            <person name="Rossetti S."/>
            <person name="Lund Nielsen J."/>
            <person name="Tandoi V."/>
            <person name="James Seviour R."/>
            <person name="Nielsen P.H."/>
        </authorList>
    </citation>
    <scope>NUCLEOTIDE SEQUENCE [LARGE SCALE GENOMIC DNA]</scope>
    <source>
        <strain evidence="5 6">RN1</strain>
    </source>
</reference>
<dbReference type="STRING" id="1229780.BN381_170005"/>
<dbReference type="Pfam" id="PF01638">
    <property type="entry name" value="HxlR"/>
    <property type="match status" value="1"/>
</dbReference>
<keyword evidence="2" id="KW-0238">DNA-binding</keyword>
<dbReference type="SUPFAM" id="SSF46785">
    <property type="entry name" value="Winged helix' DNA-binding domain"/>
    <property type="match status" value="1"/>
</dbReference>
<dbReference type="InterPro" id="IPR011991">
    <property type="entry name" value="ArsR-like_HTH"/>
</dbReference>
<evidence type="ECO:0000313" key="6">
    <source>
        <dbReference type="Proteomes" id="UP000018291"/>
    </source>
</evidence>
<evidence type="ECO:0000256" key="2">
    <source>
        <dbReference type="ARBA" id="ARBA00023125"/>
    </source>
</evidence>
<dbReference type="eggNOG" id="COG1733">
    <property type="taxonomic scope" value="Bacteria"/>
</dbReference>
<dbReference type="GO" id="GO:0003677">
    <property type="term" value="F:DNA binding"/>
    <property type="evidence" value="ECO:0007669"/>
    <property type="project" value="UniProtKB-KW"/>
</dbReference>
<dbReference type="InterPro" id="IPR002577">
    <property type="entry name" value="HTH_HxlR"/>
</dbReference>
<evidence type="ECO:0000256" key="1">
    <source>
        <dbReference type="ARBA" id="ARBA00023015"/>
    </source>
</evidence>
<comment type="caution">
    <text evidence="5">The sequence shown here is derived from an EMBL/GenBank/DDBJ whole genome shotgun (WGS) entry which is preliminary data.</text>
</comment>
<dbReference type="AlphaFoldDB" id="R4YXE6"/>
<dbReference type="PANTHER" id="PTHR33204">
    <property type="entry name" value="TRANSCRIPTIONAL REGULATOR, MARR FAMILY"/>
    <property type="match status" value="1"/>
</dbReference>
<organism evidence="5 6">
    <name type="scientific">Candidatus Neomicrothrix parvicella RN1</name>
    <dbReference type="NCBI Taxonomy" id="1229780"/>
    <lineage>
        <taxon>Bacteria</taxon>
        <taxon>Bacillati</taxon>
        <taxon>Actinomycetota</taxon>
        <taxon>Acidimicrobiia</taxon>
        <taxon>Acidimicrobiales</taxon>
        <taxon>Microthrixaceae</taxon>
        <taxon>Candidatus Neomicrothrix</taxon>
    </lineage>
</organism>
<keyword evidence="1" id="KW-0805">Transcription regulation</keyword>
<name>R4YXE6_9ACTN</name>
<protein>
    <recommendedName>
        <fullName evidence="4">HTH hxlR-type domain-containing protein</fullName>
    </recommendedName>
</protein>
<evidence type="ECO:0000313" key="5">
    <source>
        <dbReference type="EMBL" id="CCM63084.1"/>
    </source>
</evidence>
<dbReference type="Proteomes" id="UP000018291">
    <property type="component" value="Unassembled WGS sequence"/>
</dbReference>
<dbReference type="Gene3D" id="1.10.10.10">
    <property type="entry name" value="Winged helix-like DNA-binding domain superfamily/Winged helix DNA-binding domain"/>
    <property type="match status" value="1"/>
</dbReference>
<dbReference type="CDD" id="cd00090">
    <property type="entry name" value="HTH_ARSR"/>
    <property type="match status" value="1"/>
</dbReference>
<dbReference type="InterPro" id="IPR036390">
    <property type="entry name" value="WH_DNA-bd_sf"/>
</dbReference>
<feature type="domain" description="HTH hxlR-type" evidence="4">
    <location>
        <begin position="6"/>
        <end position="100"/>
    </location>
</feature>
<sequence length="101" mass="11478">MDPNSHPMNQTLDLLGRRWVLRILWELHRREELGAAALRDRCEGISTSVLHSRLADLLAAGLVEQRAPRGNYRLTRSGQDLDTALDAIEFWTTRWSGTPGQ</sequence>